<dbReference type="OrthoDB" id="963166at2"/>
<evidence type="ECO:0000313" key="2">
    <source>
        <dbReference type="Proteomes" id="UP000050454"/>
    </source>
</evidence>
<keyword evidence="2" id="KW-1185">Reference proteome</keyword>
<accession>A0A0P7C732</accession>
<gene>
    <name evidence="1" type="ORF">AFM12_01115</name>
</gene>
<protein>
    <recommendedName>
        <fullName evidence="3">Outer membrane protein beta-barrel domain-containing protein</fullName>
    </recommendedName>
</protein>
<organism evidence="1 2">
    <name type="scientific">Jiulongibacter sediminis</name>
    <dbReference type="NCBI Taxonomy" id="1605367"/>
    <lineage>
        <taxon>Bacteria</taxon>
        <taxon>Pseudomonadati</taxon>
        <taxon>Bacteroidota</taxon>
        <taxon>Cytophagia</taxon>
        <taxon>Cytophagales</taxon>
        <taxon>Leadbetterellaceae</taxon>
        <taxon>Jiulongibacter</taxon>
    </lineage>
</organism>
<dbReference type="EMBL" id="LGTQ01000005">
    <property type="protein sequence ID" value="KPM49259.1"/>
    <property type="molecule type" value="Genomic_DNA"/>
</dbReference>
<dbReference type="Proteomes" id="UP000050454">
    <property type="component" value="Unassembled WGS sequence"/>
</dbReference>
<reference evidence="1 2" key="1">
    <citation type="submission" date="2015-07" db="EMBL/GenBank/DDBJ databases">
        <title>The draft genome sequence of Leadbetterella sp. JN14-9.</title>
        <authorList>
            <person name="Liu Y."/>
            <person name="Du J."/>
            <person name="Shao Z."/>
        </authorList>
    </citation>
    <scope>NUCLEOTIDE SEQUENCE [LARGE SCALE GENOMIC DNA]</scope>
    <source>
        <strain evidence="1 2">JN14-9</strain>
    </source>
</reference>
<evidence type="ECO:0000313" key="1">
    <source>
        <dbReference type="EMBL" id="KPM49259.1"/>
    </source>
</evidence>
<proteinExistence type="predicted"/>
<name>A0A0P7C732_9BACT</name>
<dbReference type="RefSeq" id="WP_055143321.1">
    <property type="nucleotide sequence ID" value="NZ_JXSZ01000005.1"/>
</dbReference>
<dbReference type="AlphaFoldDB" id="A0A0P7C732"/>
<comment type="caution">
    <text evidence="1">The sequence shown here is derived from an EMBL/GenBank/DDBJ whole genome shotgun (WGS) entry which is preliminary data.</text>
</comment>
<sequence length="243" mass="27814">MIKRIFLLIFLAVGYSGFAQFKAKMNAETDFTARKRPVSFSHQPFLLLKVTPTAVLGRDNVLQYGVELAPPFGKFSFGFDYGTGKSSWGFNKEYKAQFPDQETRIIRGEIRGYFSDWYPFYALDKKPFGRYYALEYVQRDLTYGYTPDINLYSGITIPAANALDVAWNEKAVHVKFGNHFIVSRWFFIDAFAGIGVGHFSGQPVDMEIEKEKLPFSFKKPERDFNTTGLFLSKTAGIRFCLPI</sequence>
<dbReference type="STRING" id="1605367.AFM12_01115"/>
<evidence type="ECO:0008006" key="3">
    <source>
        <dbReference type="Google" id="ProtNLM"/>
    </source>
</evidence>